<evidence type="ECO:0000313" key="2">
    <source>
        <dbReference type="Proteomes" id="UP000018725"/>
    </source>
</evidence>
<reference evidence="1 2" key="1">
    <citation type="journal article" date="2014" name="Genome Announc.">
        <title>Complete Genome Sequence of Pseudomonas sp. Strain TKP, Isolated from a gamma-Hexachlorocyclohexane-Degrading Mixed Culture.</title>
        <authorList>
            <person name="Ohtsubo Y."/>
            <person name="Kishida K."/>
            <person name="Sato T."/>
            <person name="Tabata M."/>
            <person name="Kawasumi T."/>
            <person name="Ogura Y."/>
            <person name="Hayashi T."/>
            <person name="Tsuda M."/>
            <person name="Nagata Y."/>
        </authorList>
    </citation>
    <scope>NUCLEOTIDE SEQUENCE [LARGE SCALE GENOMIC DNA]</scope>
    <source>
        <strain evidence="1 2">TKP</strain>
    </source>
</reference>
<proteinExistence type="predicted"/>
<name>A0ACA7P3C1_9PSED</name>
<sequence length="399" mass="45205">MAAKRTVLILTQGRFGGTDFLLARLSNWLKLNHYDVDVVTPAETARLREYDIVFLPTSEISRLWFFSVTSVKFKHVCIWCMGYAAFRGSYISISDEEYSQNIGSKGLKVRVIEALKRRAQRALATFLKCKSVVFTDEVGAFADLGDLAIQRNIQDIICPIVIDKSPVMHFEYSAPMSVLRLGWVGRVDMDFKFHALERVILDIRSLREKSLKRYSKIVFYVVGSGDAIDALKALTFSDLSMEYQLIPSVDKDELSGFIRENIDLMFAMGTSSLEAAKNKIPTIVVPPRARRNDSQVPPYRWVSESKGYSLGELSYAGVKPVQQSSSMEVLVEQFVDDAYGISCAAYEYSKLFDAELVFKKIFDLAEKSSPSRIMYVRSFELFLLNKLKAVAKALQRRSL</sequence>
<accession>A0ACA7P3C1</accession>
<evidence type="ECO:0000313" key="1">
    <source>
        <dbReference type="EMBL" id="AHC34411.1"/>
    </source>
</evidence>
<dbReference type="Proteomes" id="UP000018725">
    <property type="component" value="Chromosome"/>
</dbReference>
<keyword evidence="2" id="KW-1185">Reference proteome</keyword>
<organism evidence="1 2">
    <name type="scientific">Pseudomonas gorinensis</name>
    <dbReference type="NCBI Taxonomy" id="3240790"/>
    <lineage>
        <taxon>Bacteria</taxon>
        <taxon>Pseudomonadati</taxon>
        <taxon>Pseudomonadota</taxon>
        <taxon>Gammaproteobacteria</taxon>
        <taxon>Pseudomonadales</taxon>
        <taxon>Pseudomonadaceae</taxon>
        <taxon>Pseudomonas</taxon>
    </lineage>
</organism>
<dbReference type="EMBL" id="CP006852">
    <property type="protein sequence ID" value="AHC34411.1"/>
    <property type="molecule type" value="Genomic_DNA"/>
</dbReference>
<gene>
    <name evidence="1" type="ORF">U771_09340</name>
</gene>
<protein>
    <submittedName>
        <fullName evidence="1">Uncharacterized protein</fullName>
    </submittedName>
</protein>